<gene>
    <name evidence="2" type="ORF">F511_30618</name>
</gene>
<evidence type="ECO:0000313" key="2">
    <source>
        <dbReference type="EMBL" id="KZV41820.1"/>
    </source>
</evidence>
<dbReference type="AlphaFoldDB" id="A0A2Z7CAZ0"/>
<organism evidence="2 3">
    <name type="scientific">Dorcoceras hygrometricum</name>
    <dbReference type="NCBI Taxonomy" id="472368"/>
    <lineage>
        <taxon>Eukaryota</taxon>
        <taxon>Viridiplantae</taxon>
        <taxon>Streptophyta</taxon>
        <taxon>Embryophyta</taxon>
        <taxon>Tracheophyta</taxon>
        <taxon>Spermatophyta</taxon>
        <taxon>Magnoliopsida</taxon>
        <taxon>eudicotyledons</taxon>
        <taxon>Gunneridae</taxon>
        <taxon>Pentapetalae</taxon>
        <taxon>asterids</taxon>
        <taxon>lamiids</taxon>
        <taxon>Lamiales</taxon>
        <taxon>Gesneriaceae</taxon>
        <taxon>Didymocarpoideae</taxon>
        <taxon>Trichosporeae</taxon>
        <taxon>Loxocarpinae</taxon>
        <taxon>Dorcoceras</taxon>
    </lineage>
</organism>
<keyword evidence="2" id="KW-0547">Nucleotide-binding</keyword>
<keyword evidence="2" id="KW-0067">ATP-binding</keyword>
<feature type="compositionally biased region" description="Polar residues" evidence="1">
    <location>
        <begin position="170"/>
        <end position="179"/>
    </location>
</feature>
<evidence type="ECO:0000313" key="3">
    <source>
        <dbReference type="Proteomes" id="UP000250235"/>
    </source>
</evidence>
<dbReference type="EMBL" id="KQ999369">
    <property type="protein sequence ID" value="KZV41820.1"/>
    <property type="molecule type" value="Genomic_DNA"/>
</dbReference>
<proteinExistence type="predicted"/>
<evidence type="ECO:0000256" key="1">
    <source>
        <dbReference type="SAM" id="MobiDB-lite"/>
    </source>
</evidence>
<reference evidence="2 3" key="1">
    <citation type="journal article" date="2015" name="Proc. Natl. Acad. Sci. U.S.A.">
        <title>The resurrection genome of Boea hygrometrica: A blueprint for survival of dehydration.</title>
        <authorList>
            <person name="Xiao L."/>
            <person name="Yang G."/>
            <person name="Zhang L."/>
            <person name="Yang X."/>
            <person name="Zhao S."/>
            <person name="Ji Z."/>
            <person name="Zhou Q."/>
            <person name="Hu M."/>
            <person name="Wang Y."/>
            <person name="Chen M."/>
            <person name="Xu Y."/>
            <person name="Jin H."/>
            <person name="Xiao X."/>
            <person name="Hu G."/>
            <person name="Bao F."/>
            <person name="Hu Y."/>
            <person name="Wan P."/>
            <person name="Li L."/>
            <person name="Deng X."/>
            <person name="Kuang T."/>
            <person name="Xiang C."/>
            <person name="Zhu J.K."/>
            <person name="Oliver M.J."/>
            <person name="He Y."/>
        </authorList>
    </citation>
    <scope>NUCLEOTIDE SEQUENCE [LARGE SCALE GENOMIC DNA]</scope>
    <source>
        <strain evidence="3">cv. XS01</strain>
    </source>
</reference>
<keyword evidence="3" id="KW-1185">Reference proteome</keyword>
<dbReference type="Proteomes" id="UP000250235">
    <property type="component" value="Unassembled WGS sequence"/>
</dbReference>
<protein>
    <submittedName>
        <fullName evidence="2">DEAD-box ATP-dependent RNA helicase 16-like</fullName>
    </submittedName>
</protein>
<dbReference type="GO" id="GO:0004386">
    <property type="term" value="F:helicase activity"/>
    <property type="evidence" value="ECO:0007669"/>
    <property type="project" value="UniProtKB-KW"/>
</dbReference>
<accession>A0A2Z7CAZ0</accession>
<keyword evidence="2" id="KW-0347">Helicase</keyword>
<name>A0A2Z7CAZ0_9LAMI</name>
<sequence>MQYFQRAMHEGYQESSVGKAQRLSCAESNFVIFRNLRSVSHHSVVVFRHDYSAGHHINISVGPFRHDGSTDRSQRTKEISSQEDQAQYLFQIYRALSNSKSKLKSIKNHLLKAAKERKNYLPEFAKISNSAATSCTLNSSTQVSKLVSIERSHEDELSTTNIAPNDGVNRRQSTGKGQRYSENLSLKSKLIPAWTLYNVPAQAHNQLRHYKGWDRYTVPAEVLICKNQIALQSNPRGASSTPLSWIQLALTQGSPQLVASNNELAPNYNQHGVILSDQLSSSLNLKQLISTSLAQNAVPERPQAGIFTSSIPS</sequence>
<feature type="region of interest" description="Disordered" evidence="1">
    <location>
        <begin position="154"/>
        <end position="179"/>
    </location>
</feature>
<keyword evidence="2" id="KW-0378">Hydrolase</keyword>